<proteinExistence type="inferred from homology"/>
<protein>
    <submittedName>
        <fullName evidence="9">Biopolymer transport protein, ExbD/TolR family</fullName>
    </submittedName>
</protein>
<dbReference type="OrthoDB" id="424972at2"/>
<evidence type="ECO:0000313" key="9">
    <source>
        <dbReference type="EMBL" id="ACB50511.1"/>
    </source>
</evidence>
<organism evidence="9 10">
    <name type="scientific">Crocosphaera subtropica (strain ATCC 51142 / BH68)</name>
    <name type="common">Cyanothece sp. (strain ATCC 51142)</name>
    <dbReference type="NCBI Taxonomy" id="43989"/>
    <lineage>
        <taxon>Bacteria</taxon>
        <taxon>Bacillati</taxon>
        <taxon>Cyanobacteriota</taxon>
        <taxon>Cyanophyceae</taxon>
        <taxon>Oscillatoriophycideae</taxon>
        <taxon>Chroococcales</taxon>
        <taxon>Aphanothecaceae</taxon>
        <taxon>Crocosphaera</taxon>
        <taxon>Crocosphaera subtropica</taxon>
    </lineage>
</organism>
<keyword evidence="4 7" id="KW-0812">Transmembrane</keyword>
<comment type="similarity">
    <text evidence="2 7">Belongs to the ExbD/TolR family.</text>
</comment>
<evidence type="ECO:0000256" key="6">
    <source>
        <dbReference type="ARBA" id="ARBA00023136"/>
    </source>
</evidence>
<evidence type="ECO:0000256" key="1">
    <source>
        <dbReference type="ARBA" id="ARBA00004162"/>
    </source>
</evidence>
<keyword evidence="3" id="KW-1003">Cell membrane</keyword>
<dbReference type="PANTHER" id="PTHR30558">
    <property type="entry name" value="EXBD MEMBRANE COMPONENT OF PMF-DRIVEN MACROMOLECULE IMPORT SYSTEM"/>
    <property type="match status" value="1"/>
</dbReference>
<evidence type="ECO:0000256" key="3">
    <source>
        <dbReference type="ARBA" id="ARBA00022475"/>
    </source>
</evidence>
<evidence type="ECO:0000256" key="2">
    <source>
        <dbReference type="ARBA" id="ARBA00005811"/>
    </source>
</evidence>
<sequence length="146" mass="16598">MRFNNHNNHQSIPSINLIPMLNVMMSVLAFFVLVSMNLTTSPQGVKVELPSNEETTETPMDTETENLIITLKSDNSFTINEYEQRIETLEQLKIIVQDYLIKQKTGTVLLMADKTVAYKNVIDILIQLKQLGEDRVSLAITAENEQ</sequence>
<dbReference type="KEGG" id="cyt:cce_1161"/>
<dbReference type="InterPro" id="IPR003400">
    <property type="entry name" value="ExbD"/>
</dbReference>
<dbReference type="Proteomes" id="UP000001203">
    <property type="component" value="Chromosome circular"/>
</dbReference>
<dbReference type="STRING" id="43989.cce_1161"/>
<evidence type="ECO:0000256" key="8">
    <source>
        <dbReference type="SAM" id="Phobius"/>
    </source>
</evidence>
<gene>
    <name evidence="9" type="ordered locus">cce_1161</name>
</gene>
<dbReference type="GO" id="GO:0022857">
    <property type="term" value="F:transmembrane transporter activity"/>
    <property type="evidence" value="ECO:0007669"/>
    <property type="project" value="InterPro"/>
</dbReference>
<reference evidence="9 10" key="1">
    <citation type="journal article" date="2008" name="Proc. Natl. Acad. Sci. U.S.A.">
        <title>The genome of Cyanothece 51142, a unicellular diazotrophic cyanobacterium important in the marine nitrogen cycle.</title>
        <authorList>
            <person name="Welsh E.A."/>
            <person name="Liberton M."/>
            <person name="Stoeckel J."/>
            <person name="Loh T."/>
            <person name="Elvitigala T."/>
            <person name="Wang C."/>
            <person name="Wollam A."/>
            <person name="Fulton R.S."/>
            <person name="Clifton S.W."/>
            <person name="Jacobs J.M."/>
            <person name="Aurora R."/>
            <person name="Ghosh B.K."/>
            <person name="Sherman L.A."/>
            <person name="Smith R.D."/>
            <person name="Wilson R.K."/>
            <person name="Pakrasi H.B."/>
        </authorList>
    </citation>
    <scope>NUCLEOTIDE SEQUENCE [LARGE SCALE GENOMIC DNA]</scope>
    <source>
        <strain evidence="10">ATCC 51142 / BH68</strain>
    </source>
</reference>
<evidence type="ECO:0000313" key="10">
    <source>
        <dbReference type="Proteomes" id="UP000001203"/>
    </source>
</evidence>
<keyword evidence="7" id="KW-0653">Protein transport</keyword>
<comment type="subcellular location">
    <subcellularLocation>
        <location evidence="1">Cell membrane</location>
        <topology evidence="1">Single-pass membrane protein</topology>
    </subcellularLocation>
    <subcellularLocation>
        <location evidence="7">Cell membrane</location>
        <topology evidence="7">Single-pass type II membrane protein</topology>
    </subcellularLocation>
</comment>
<dbReference type="eggNOG" id="COG0848">
    <property type="taxonomic scope" value="Bacteria"/>
</dbReference>
<keyword evidence="10" id="KW-1185">Reference proteome</keyword>
<dbReference type="PANTHER" id="PTHR30558:SF3">
    <property type="entry name" value="BIOPOLYMER TRANSPORT PROTEIN EXBD-RELATED"/>
    <property type="match status" value="1"/>
</dbReference>
<accession>B1WUR0</accession>
<feature type="transmembrane region" description="Helical" evidence="8">
    <location>
        <begin position="12"/>
        <end position="34"/>
    </location>
</feature>
<evidence type="ECO:0000256" key="7">
    <source>
        <dbReference type="RuleBase" id="RU003879"/>
    </source>
</evidence>
<dbReference type="AlphaFoldDB" id="B1WUR0"/>
<evidence type="ECO:0000256" key="5">
    <source>
        <dbReference type="ARBA" id="ARBA00022989"/>
    </source>
</evidence>
<keyword evidence="7" id="KW-0813">Transport</keyword>
<keyword evidence="6 8" id="KW-0472">Membrane</keyword>
<dbReference type="GO" id="GO:0015031">
    <property type="term" value="P:protein transport"/>
    <property type="evidence" value="ECO:0007669"/>
    <property type="project" value="UniProtKB-KW"/>
</dbReference>
<evidence type="ECO:0000256" key="4">
    <source>
        <dbReference type="ARBA" id="ARBA00022692"/>
    </source>
</evidence>
<dbReference type="Pfam" id="PF02472">
    <property type="entry name" value="ExbD"/>
    <property type="match status" value="1"/>
</dbReference>
<keyword evidence="5 8" id="KW-1133">Transmembrane helix</keyword>
<dbReference type="HOGENOM" id="CLU_085305_3_2_3"/>
<dbReference type="Gene3D" id="3.30.420.270">
    <property type="match status" value="1"/>
</dbReference>
<dbReference type="EMBL" id="CP000806">
    <property type="protein sequence ID" value="ACB50511.1"/>
    <property type="molecule type" value="Genomic_DNA"/>
</dbReference>
<dbReference type="RefSeq" id="WP_009543991.1">
    <property type="nucleotide sequence ID" value="NC_010546.1"/>
</dbReference>
<dbReference type="GO" id="GO:0005886">
    <property type="term" value="C:plasma membrane"/>
    <property type="evidence" value="ECO:0007669"/>
    <property type="project" value="UniProtKB-SubCell"/>
</dbReference>
<name>B1WUR0_CROS5</name>